<sequence>LFLFLLPAKTVAYMPYAEVKRAMDQEAQMQNAAARSGSPYRLSPRDMNKASPQPDMNATRYSVPPVLQPAPHQVITNLPEGVRPPPTRPTRPPPPLIPSSKTVLPSEKPSFILGGSISQ</sequence>
<accession>A0A6J1W8P5</accession>
<organism evidence="2 3">
    <name type="scientific">Notechis scutatus</name>
    <name type="common">mainland tiger snake</name>
    <dbReference type="NCBI Taxonomy" id="8663"/>
    <lineage>
        <taxon>Eukaryota</taxon>
        <taxon>Metazoa</taxon>
        <taxon>Chordata</taxon>
        <taxon>Craniata</taxon>
        <taxon>Vertebrata</taxon>
        <taxon>Euteleostomi</taxon>
        <taxon>Lepidosauria</taxon>
        <taxon>Squamata</taxon>
        <taxon>Bifurcata</taxon>
        <taxon>Unidentata</taxon>
        <taxon>Episquamata</taxon>
        <taxon>Toxicofera</taxon>
        <taxon>Serpentes</taxon>
        <taxon>Colubroidea</taxon>
        <taxon>Elapidae</taxon>
        <taxon>Hydrophiinae</taxon>
        <taxon>Notechis</taxon>
    </lineage>
</organism>
<feature type="compositionally biased region" description="Pro residues" evidence="1">
    <location>
        <begin position="82"/>
        <end position="97"/>
    </location>
</feature>
<dbReference type="GeneID" id="113431099"/>
<dbReference type="AlphaFoldDB" id="A0A6J1W8P5"/>
<protein>
    <submittedName>
        <fullName evidence="3">Nuclear receptor corepressor 1-like</fullName>
    </submittedName>
</protein>
<gene>
    <name evidence="3" type="primary">LOC113431099</name>
</gene>
<proteinExistence type="predicted"/>
<reference evidence="3" key="1">
    <citation type="submission" date="2025-08" db="UniProtKB">
        <authorList>
            <consortium name="RefSeq"/>
        </authorList>
    </citation>
    <scope>IDENTIFICATION</scope>
</reference>
<keyword evidence="2" id="KW-1185">Reference proteome</keyword>
<feature type="region of interest" description="Disordered" evidence="1">
    <location>
        <begin position="25"/>
        <end position="119"/>
    </location>
</feature>
<evidence type="ECO:0000313" key="2">
    <source>
        <dbReference type="Proteomes" id="UP000504612"/>
    </source>
</evidence>
<dbReference type="KEGG" id="nss:113431099"/>
<evidence type="ECO:0000313" key="3">
    <source>
        <dbReference type="RefSeq" id="XP_026549248.1"/>
    </source>
</evidence>
<feature type="compositionally biased region" description="Polar residues" evidence="1">
    <location>
        <begin position="50"/>
        <end position="60"/>
    </location>
</feature>
<name>A0A6J1W8P5_9SAUR</name>
<dbReference type="Proteomes" id="UP000504612">
    <property type="component" value="Unplaced"/>
</dbReference>
<dbReference type="RefSeq" id="XP_026549248.1">
    <property type="nucleotide sequence ID" value="XM_026693463.1"/>
</dbReference>
<evidence type="ECO:0000256" key="1">
    <source>
        <dbReference type="SAM" id="MobiDB-lite"/>
    </source>
</evidence>
<feature type="non-terminal residue" evidence="3">
    <location>
        <position position="119"/>
    </location>
</feature>
<feature type="non-terminal residue" evidence="3">
    <location>
        <position position="1"/>
    </location>
</feature>